<gene>
    <name evidence="2" type="ORF">KOF27_18420</name>
</gene>
<protein>
    <submittedName>
        <fullName evidence="2">Helix-turn-helix transcriptional regulator</fullName>
    </submittedName>
</protein>
<dbReference type="SMART" id="SM00530">
    <property type="entry name" value="HTH_XRE"/>
    <property type="match status" value="1"/>
</dbReference>
<dbReference type="InterPro" id="IPR001387">
    <property type="entry name" value="Cro/C1-type_HTH"/>
</dbReference>
<dbReference type="GO" id="GO:0003677">
    <property type="term" value="F:DNA binding"/>
    <property type="evidence" value="ECO:0007669"/>
    <property type="project" value="InterPro"/>
</dbReference>
<name>A0AAJ4NLD5_PRORE</name>
<accession>A0AAJ4NLD5</accession>
<dbReference type="PROSITE" id="PS50943">
    <property type="entry name" value="HTH_CROC1"/>
    <property type="match status" value="1"/>
</dbReference>
<reference evidence="2" key="1">
    <citation type="submission" date="2021-06" db="EMBL/GenBank/DDBJ databases">
        <title>Emergence of genetically related NDM-1-producing Providencia rettgeri strains in Argentina.</title>
        <authorList>
            <person name="Pasteran F."/>
            <person name="Meo A."/>
            <person name="Gomez S."/>
            <person name="Derdoy L."/>
            <person name="Albronoz E."/>
            <person name="Faccone D."/>
            <person name="Guerriero L."/>
            <person name="Archuby D."/>
            <person name="Tarzia A."/>
            <person name="Lopez M."/>
            <person name="Corso A."/>
        </authorList>
    </citation>
    <scope>NUCLEOTIDE SEQUENCE</scope>
    <source>
        <strain evidence="2">PreM15628</strain>
    </source>
</reference>
<feature type="domain" description="HTH cro/C1-type" evidence="1">
    <location>
        <begin position="9"/>
        <end position="49"/>
    </location>
</feature>
<dbReference type="CDD" id="cd00093">
    <property type="entry name" value="HTH_XRE"/>
    <property type="match status" value="1"/>
</dbReference>
<dbReference type="AlphaFoldDB" id="A0AAJ4NLD5"/>
<dbReference type="Pfam" id="PF01381">
    <property type="entry name" value="HTH_3"/>
    <property type="match status" value="1"/>
</dbReference>
<evidence type="ECO:0000259" key="1">
    <source>
        <dbReference type="PROSITE" id="PS50943"/>
    </source>
</evidence>
<proteinExistence type="predicted"/>
<dbReference type="SUPFAM" id="SSF47413">
    <property type="entry name" value="lambda repressor-like DNA-binding domains"/>
    <property type="match status" value="1"/>
</dbReference>
<dbReference type="InterPro" id="IPR010982">
    <property type="entry name" value="Lambda_DNA-bd_dom_sf"/>
</dbReference>
<evidence type="ECO:0000313" key="2">
    <source>
        <dbReference type="EMBL" id="QWQ22735.2"/>
    </source>
</evidence>
<organism evidence="2 3">
    <name type="scientific">Providencia rettgeri</name>
    <dbReference type="NCBI Taxonomy" id="587"/>
    <lineage>
        <taxon>Bacteria</taxon>
        <taxon>Pseudomonadati</taxon>
        <taxon>Pseudomonadota</taxon>
        <taxon>Gammaproteobacteria</taxon>
        <taxon>Enterobacterales</taxon>
        <taxon>Morganellaceae</taxon>
        <taxon>Providencia</taxon>
    </lineage>
</organism>
<dbReference type="Gene3D" id="1.10.260.40">
    <property type="entry name" value="lambda repressor-like DNA-binding domains"/>
    <property type="match status" value="1"/>
</dbReference>
<dbReference type="Proteomes" id="UP000682358">
    <property type="component" value="Chromosome"/>
</dbReference>
<sequence>MSSEYEKKLRQIRVAEGLTQVAFAELTGINIGSIRNYENGKRNVGLNIIDQVLNTKDFKKYTLWLMTGETSEVNGQIAPSLSPDGQERTQNLLKVSNAGKWLKKRW</sequence>
<evidence type="ECO:0000313" key="3">
    <source>
        <dbReference type="Proteomes" id="UP000682358"/>
    </source>
</evidence>
<dbReference type="EMBL" id="CP076405">
    <property type="protein sequence ID" value="QWQ22735.2"/>
    <property type="molecule type" value="Genomic_DNA"/>
</dbReference>